<accession>A0A1G1XRV1</accession>
<keyword evidence="1" id="KW-0963">Cytoplasm</keyword>
<dbReference type="Gene3D" id="3.30.300.20">
    <property type="match status" value="1"/>
</dbReference>
<evidence type="ECO:0000313" key="3">
    <source>
        <dbReference type="EMBL" id="OGY42805.1"/>
    </source>
</evidence>
<gene>
    <name evidence="3" type="ORF">A2Y67_03715</name>
</gene>
<evidence type="ECO:0000256" key="2">
    <source>
        <dbReference type="ARBA" id="ARBA00022884"/>
    </source>
</evidence>
<comment type="caution">
    <text evidence="3">The sequence shown here is derived from an EMBL/GenBank/DDBJ whole genome shotgun (WGS) entry which is preliminary data.</text>
</comment>
<proteinExistence type="predicted"/>
<dbReference type="InterPro" id="IPR020627">
    <property type="entry name" value="KhpA"/>
</dbReference>
<dbReference type="PANTHER" id="PTHR34654">
    <property type="entry name" value="UPF0109 PROTEIN SCO5592"/>
    <property type="match status" value="1"/>
</dbReference>
<dbReference type="Pfam" id="PF13083">
    <property type="entry name" value="KH_KhpA-B"/>
    <property type="match status" value="1"/>
</dbReference>
<dbReference type="EMBL" id="MHIA01000006">
    <property type="protein sequence ID" value="OGY42805.1"/>
    <property type="molecule type" value="Genomic_DNA"/>
</dbReference>
<evidence type="ECO:0000256" key="1">
    <source>
        <dbReference type="ARBA" id="ARBA00022490"/>
    </source>
</evidence>
<dbReference type="Proteomes" id="UP000176260">
    <property type="component" value="Unassembled WGS sequence"/>
</dbReference>
<sequence>MDKDKKFLEDLLEMLVSQPKKVKVKRLVNDKGVLLTIDVALEDLGTVIGKQGGNISAIRHLVRMIGLQNKAFVSIKLNQPERK</sequence>
<dbReference type="GO" id="GO:0003723">
    <property type="term" value="F:RNA binding"/>
    <property type="evidence" value="ECO:0007669"/>
    <property type="project" value="UniProtKB-KW"/>
</dbReference>
<name>A0A1G1XRV1_9BACT</name>
<reference evidence="3 4" key="1">
    <citation type="journal article" date="2016" name="Nat. Commun.">
        <title>Thousands of microbial genomes shed light on interconnected biogeochemical processes in an aquifer system.</title>
        <authorList>
            <person name="Anantharaman K."/>
            <person name="Brown C.T."/>
            <person name="Hug L.A."/>
            <person name="Sharon I."/>
            <person name="Castelle C.J."/>
            <person name="Probst A.J."/>
            <person name="Thomas B.C."/>
            <person name="Singh A."/>
            <person name="Wilkins M.J."/>
            <person name="Karaoz U."/>
            <person name="Brodie E.L."/>
            <person name="Williams K.H."/>
            <person name="Hubbard S.S."/>
            <person name="Banfield J.F."/>
        </authorList>
    </citation>
    <scope>NUCLEOTIDE SEQUENCE [LARGE SCALE GENOMIC DNA]</scope>
</reference>
<dbReference type="InterPro" id="IPR009019">
    <property type="entry name" value="KH_sf_prok-type"/>
</dbReference>
<protein>
    <submittedName>
        <fullName evidence="3">Uncharacterized protein</fullName>
    </submittedName>
</protein>
<dbReference type="InterPro" id="IPR015946">
    <property type="entry name" value="KH_dom-like_a/b"/>
</dbReference>
<dbReference type="PANTHER" id="PTHR34654:SF1">
    <property type="entry name" value="RNA-BINDING PROTEIN KHPA"/>
    <property type="match status" value="1"/>
</dbReference>
<dbReference type="SUPFAM" id="SSF54814">
    <property type="entry name" value="Prokaryotic type KH domain (KH-domain type II)"/>
    <property type="match status" value="1"/>
</dbReference>
<organism evidence="3 4">
    <name type="scientific">Candidatus Buchananbacteria bacterium RBG_13_39_9</name>
    <dbReference type="NCBI Taxonomy" id="1797531"/>
    <lineage>
        <taxon>Bacteria</taxon>
        <taxon>Candidatus Buchananiibacteriota</taxon>
    </lineage>
</organism>
<evidence type="ECO:0000313" key="4">
    <source>
        <dbReference type="Proteomes" id="UP000176260"/>
    </source>
</evidence>
<keyword evidence="2" id="KW-0694">RNA-binding</keyword>
<dbReference type="AlphaFoldDB" id="A0A1G1XRV1"/>